<dbReference type="EMBL" id="BMAW01044384">
    <property type="protein sequence ID" value="GFS44282.1"/>
    <property type="molecule type" value="Genomic_DNA"/>
</dbReference>
<proteinExistence type="predicted"/>
<accession>A0A8X6IGP3</accession>
<protein>
    <submittedName>
        <fullName evidence="1">Uncharacterized protein</fullName>
    </submittedName>
</protein>
<dbReference type="AlphaFoldDB" id="A0A8X6IGP3"/>
<name>A0A8X6IGP3_NEPPI</name>
<comment type="caution">
    <text evidence="1">The sequence shown here is derived from an EMBL/GenBank/DDBJ whole genome shotgun (WGS) entry which is preliminary data.</text>
</comment>
<dbReference type="Proteomes" id="UP000887013">
    <property type="component" value="Unassembled WGS sequence"/>
</dbReference>
<reference evidence="1" key="1">
    <citation type="submission" date="2020-08" db="EMBL/GenBank/DDBJ databases">
        <title>Multicomponent nature underlies the extraordinary mechanical properties of spider dragline silk.</title>
        <authorList>
            <person name="Kono N."/>
            <person name="Nakamura H."/>
            <person name="Mori M."/>
            <person name="Yoshida Y."/>
            <person name="Ohtoshi R."/>
            <person name="Malay A.D."/>
            <person name="Moran D.A.P."/>
            <person name="Tomita M."/>
            <person name="Numata K."/>
            <person name="Arakawa K."/>
        </authorList>
    </citation>
    <scope>NUCLEOTIDE SEQUENCE</scope>
</reference>
<evidence type="ECO:0000313" key="2">
    <source>
        <dbReference type="Proteomes" id="UP000887013"/>
    </source>
</evidence>
<gene>
    <name evidence="1" type="ORF">NPIL_45931</name>
</gene>
<sequence>MSSRLLNFATHSYSLSHFRGSSPDSPRKFVGILGLWYVGIIKRNIAVPSIVSFYHIVQMEIWFVNLLSANRIIPKGMYKDVGECLYEGYLRVITDTSLDLYTQHEMSKSLTDKDYSLIISSVLRDERKVNNFKILLEFKPKLTS</sequence>
<dbReference type="OrthoDB" id="6469608at2759"/>
<evidence type="ECO:0000313" key="1">
    <source>
        <dbReference type="EMBL" id="GFS44282.1"/>
    </source>
</evidence>
<keyword evidence="2" id="KW-1185">Reference proteome</keyword>
<organism evidence="1 2">
    <name type="scientific">Nephila pilipes</name>
    <name type="common">Giant wood spider</name>
    <name type="synonym">Nephila maculata</name>
    <dbReference type="NCBI Taxonomy" id="299642"/>
    <lineage>
        <taxon>Eukaryota</taxon>
        <taxon>Metazoa</taxon>
        <taxon>Ecdysozoa</taxon>
        <taxon>Arthropoda</taxon>
        <taxon>Chelicerata</taxon>
        <taxon>Arachnida</taxon>
        <taxon>Araneae</taxon>
        <taxon>Araneomorphae</taxon>
        <taxon>Entelegynae</taxon>
        <taxon>Araneoidea</taxon>
        <taxon>Nephilidae</taxon>
        <taxon>Nephila</taxon>
    </lineage>
</organism>